<gene>
    <name evidence="12" type="ORF">BDK51DRAFT_3520</name>
</gene>
<evidence type="ECO:0000256" key="3">
    <source>
        <dbReference type="ARBA" id="ARBA00018730"/>
    </source>
</evidence>
<sequence>LQFQPLASAVESTFWHALSQNKMDLYKLDDSPRDVRAYVVAASKDESAPARLCIGAGAFDGSALPPFSIPVPGTLKYTNTVEAVRKLDKGDFLNTVADQIWADIVSGEAVASPNKLFRFLLLAFADLKKYNFHFWFAFPALLPAESFRVASTRRISDAYSAEEVDSLYQNYDTFRTSSDASAPCDTGVFLIRRTADPPALVVGKLAEWDSFWSPSDKITIGFIDPCGLLTHPGWPLRNILLLLKHRWNVQNATVLSFREVPGKRDMAHSIVLEGSNTHLPTSPESCPKSIGWEKDSTGKLGPRAADLAPLMDPTR</sequence>
<evidence type="ECO:0000256" key="6">
    <source>
        <dbReference type="ARBA" id="ARBA00023006"/>
    </source>
</evidence>
<keyword evidence="13" id="KW-1185">Reference proteome</keyword>
<dbReference type="InterPro" id="IPR042522">
    <property type="entry name" value="Atg7_N_1"/>
</dbReference>
<evidence type="ECO:0000256" key="2">
    <source>
        <dbReference type="ARBA" id="ARBA00017647"/>
    </source>
</evidence>
<dbReference type="Pfam" id="PF16420">
    <property type="entry name" value="ATG7_N"/>
    <property type="match status" value="1"/>
</dbReference>
<evidence type="ECO:0000313" key="12">
    <source>
        <dbReference type="EMBL" id="RKO93251.1"/>
    </source>
</evidence>
<feature type="compositionally biased region" description="Polar residues" evidence="10">
    <location>
        <begin position="274"/>
        <end position="284"/>
    </location>
</feature>
<evidence type="ECO:0000256" key="9">
    <source>
        <dbReference type="ARBA" id="ARBA00032823"/>
    </source>
</evidence>
<dbReference type="GO" id="GO:0006914">
    <property type="term" value="P:autophagy"/>
    <property type="evidence" value="ECO:0007669"/>
    <property type="project" value="UniProtKB-KW"/>
</dbReference>
<dbReference type="Gene3D" id="3.40.140.100">
    <property type="entry name" value="Ubiquitin-like modifier-activating enzyme ATG7 C-terminal domain"/>
    <property type="match status" value="1"/>
</dbReference>
<dbReference type="AlphaFoldDB" id="A0A4P9WJX7"/>
<evidence type="ECO:0000259" key="11">
    <source>
        <dbReference type="Pfam" id="PF16420"/>
    </source>
</evidence>
<name>A0A4P9WJX7_9FUNG</name>
<keyword evidence="6" id="KW-0072">Autophagy</keyword>
<evidence type="ECO:0000256" key="7">
    <source>
        <dbReference type="ARBA" id="ARBA00029897"/>
    </source>
</evidence>
<protein>
    <recommendedName>
        <fullName evidence="2">Ubiquitin-like modifier-activating enzyme ATG7</fullName>
    </recommendedName>
    <alternativeName>
        <fullName evidence="7 9">ATG12-activating enzyme E1 ATG7</fullName>
    </alternativeName>
    <alternativeName>
        <fullName evidence="8">Autophagy-related protein 7</fullName>
    </alternativeName>
    <alternativeName>
        <fullName evidence="3">Ubiquitin-like modifier-activating enzyme atg7</fullName>
    </alternativeName>
</protein>
<comment type="similarity">
    <text evidence="1">Belongs to the ATG7 family.</text>
</comment>
<keyword evidence="5" id="KW-0653">Protein transport</keyword>
<evidence type="ECO:0000256" key="1">
    <source>
        <dbReference type="ARBA" id="ARBA00010931"/>
    </source>
</evidence>
<dbReference type="InterPro" id="IPR032197">
    <property type="entry name" value="Atg7_N"/>
</dbReference>
<dbReference type="GO" id="GO:0015031">
    <property type="term" value="P:protein transport"/>
    <property type="evidence" value="ECO:0007669"/>
    <property type="project" value="UniProtKB-KW"/>
</dbReference>
<feature type="region of interest" description="Disordered" evidence="10">
    <location>
        <begin position="274"/>
        <end position="315"/>
    </location>
</feature>
<dbReference type="Proteomes" id="UP000269721">
    <property type="component" value="Unassembled WGS sequence"/>
</dbReference>
<evidence type="ECO:0000256" key="4">
    <source>
        <dbReference type="ARBA" id="ARBA00022448"/>
    </source>
</evidence>
<dbReference type="InterPro" id="IPR042523">
    <property type="entry name" value="Atg7_N_2"/>
</dbReference>
<feature type="non-terminal residue" evidence="12">
    <location>
        <position position="1"/>
    </location>
</feature>
<dbReference type="OrthoDB" id="338614at2759"/>
<organism evidence="12 13">
    <name type="scientific">Blyttiomyces helicus</name>
    <dbReference type="NCBI Taxonomy" id="388810"/>
    <lineage>
        <taxon>Eukaryota</taxon>
        <taxon>Fungi</taxon>
        <taxon>Fungi incertae sedis</taxon>
        <taxon>Chytridiomycota</taxon>
        <taxon>Chytridiomycota incertae sedis</taxon>
        <taxon>Chytridiomycetes</taxon>
        <taxon>Chytridiomycetes incertae sedis</taxon>
        <taxon>Blyttiomyces</taxon>
    </lineage>
</organism>
<feature type="non-terminal residue" evidence="12">
    <location>
        <position position="315"/>
    </location>
</feature>
<evidence type="ECO:0000256" key="10">
    <source>
        <dbReference type="SAM" id="MobiDB-lite"/>
    </source>
</evidence>
<evidence type="ECO:0000256" key="5">
    <source>
        <dbReference type="ARBA" id="ARBA00022927"/>
    </source>
</evidence>
<reference evidence="13" key="1">
    <citation type="journal article" date="2018" name="Nat. Microbiol.">
        <title>Leveraging single-cell genomics to expand the fungal tree of life.</title>
        <authorList>
            <person name="Ahrendt S.R."/>
            <person name="Quandt C.A."/>
            <person name="Ciobanu D."/>
            <person name="Clum A."/>
            <person name="Salamov A."/>
            <person name="Andreopoulos B."/>
            <person name="Cheng J.F."/>
            <person name="Woyke T."/>
            <person name="Pelin A."/>
            <person name="Henrissat B."/>
            <person name="Reynolds N.K."/>
            <person name="Benny G.L."/>
            <person name="Smith M.E."/>
            <person name="James T.Y."/>
            <person name="Grigoriev I.V."/>
        </authorList>
    </citation>
    <scope>NUCLEOTIDE SEQUENCE [LARGE SCALE GENOMIC DNA]</scope>
</reference>
<feature type="domain" description="Ubiquitin-like modifier-activating enzyme Atg7 N-terminal" evidence="11">
    <location>
        <begin position="1"/>
        <end position="311"/>
    </location>
</feature>
<keyword evidence="4" id="KW-0813">Transport</keyword>
<evidence type="ECO:0000256" key="8">
    <source>
        <dbReference type="ARBA" id="ARBA00030242"/>
    </source>
</evidence>
<dbReference type="FunFam" id="3.40.140.70:FF:000001">
    <property type="entry name" value="Ubiquitin-like modifier-activating enzyme atg7"/>
    <property type="match status" value="1"/>
</dbReference>
<evidence type="ECO:0000313" key="13">
    <source>
        <dbReference type="Proteomes" id="UP000269721"/>
    </source>
</evidence>
<accession>A0A4P9WJX7</accession>
<dbReference type="EMBL" id="KZ994314">
    <property type="protein sequence ID" value="RKO93251.1"/>
    <property type="molecule type" value="Genomic_DNA"/>
</dbReference>
<dbReference type="Gene3D" id="3.40.140.70">
    <property type="entry name" value="Ubiquitin-like modifier-activating enzyme ATG7 N-terminal domain"/>
    <property type="match status" value="1"/>
</dbReference>
<proteinExistence type="inferred from homology"/>